<dbReference type="Proteomes" id="UP001560685">
    <property type="component" value="Unassembled WGS sequence"/>
</dbReference>
<gene>
    <name evidence="1" type="ORF">ABFZ84_13705</name>
</gene>
<dbReference type="InterPro" id="IPR029045">
    <property type="entry name" value="ClpP/crotonase-like_dom_sf"/>
</dbReference>
<dbReference type="SUPFAM" id="SSF52096">
    <property type="entry name" value="ClpP/crotonase"/>
    <property type="match status" value="1"/>
</dbReference>
<keyword evidence="2" id="KW-1185">Reference proteome</keyword>
<dbReference type="RefSeq" id="WP_369314648.1">
    <property type="nucleotide sequence ID" value="NZ_JBEHZE010000002.1"/>
</dbReference>
<evidence type="ECO:0000313" key="2">
    <source>
        <dbReference type="Proteomes" id="UP001560685"/>
    </source>
</evidence>
<name>A0ABV3Z844_9PROT</name>
<dbReference type="EMBL" id="JBEHZE010000002">
    <property type="protein sequence ID" value="MEX6634603.1"/>
    <property type="molecule type" value="Genomic_DNA"/>
</dbReference>
<evidence type="ECO:0000313" key="1">
    <source>
        <dbReference type="EMBL" id="MEX6634603.1"/>
    </source>
</evidence>
<sequence length="219" mass="25527">MTHKQKNRLTLVVTLVLFAITAILMARNEDLVFQDQGRLVVKLDPDDPETAVFYWRNDVEVPMARRFAEAFREYKGQTNRIVIDLHSPGGALGEGELVIREINKMKRTHIVDTRVRGRRSCYSMCVPIFLQGEERYAAASSRFMFHEPSVYDVYTGEKIDEPAFDKRMSSNKFFHRYFVNSEMDPNWREKLAVEWRGKDYFVSGRELMSEGSNIVTVLE</sequence>
<proteinExistence type="predicted"/>
<accession>A0ABV3Z844</accession>
<organism evidence="1 2">
    <name type="scientific">Hyphococcus lacteus</name>
    <dbReference type="NCBI Taxonomy" id="3143536"/>
    <lineage>
        <taxon>Bacteria</taxon>
        <taxon>Pseudomonadati</taxon>
        <taxon>Pseudomonadota</taxon>
        <taxon>Alphaproteobacteria</taxon>
        <taxon>Parvularculales</taxon>
        <taxon>Parvularculaceae</taxon>
        <taxon>Hyphococcus</taxon>
    </lineage>
</organism>
<dbReference type="Gene3D" id="3.90.226.10">
    <property type="entry name" value="2-enoyl-CoA Hydratase, Chain A, domain 1"/>
    <property type="match status" value="1"/>
</dbReference>
<reference evidence="1 2" key="1">
    <citation type="submission" date="2024-05" db="EMBL/GenBank/DDBJ databases">
        <title>Three bacterial strains, DH-69, EH-24, and ECK-19 isolated from coastal sediments.</title>
        <authorList>
            <person name="Ye Y.-Q."/>
            <person name="Du Z.-J."/>
        </authorList>
    </citation>
    <scope>NUCLEOTIDE SEQUENCE [LARGE SCALE GENOMIC DNA]</scope>
    <source>
        <strain evidence="1 2">ECK-19</strain>
    </source>
</reference>
<protein>
    <submittedName>
        <fullName evidence="1">Uncharacterized protein</fullName>
    </submittedName>
</protein>
<comment type="caution">
    <text evidence="1">The sequence shown here is derived from an EMBL/GenBank/DDBJ whole genome shotgun (WGS) entry which is preliminary data.</text>
</comment>